<reference evidence="2 3" key="1">
    <citation type="submission" date="2019-01" db="EMBL/GenBank/DDBJ databases">
        <title>Novel species of Cellulomonas.</title>
        <authorList>
            <person name="Liu Q."/>
            <person name="Xin Y.-H."/>
        </authorList>
    </citation>
    <scope>NUCLEOTIDE SEQUENCE [LARGE SCALE GENOMIC DNA]</scope>
    <source>
        <strain evidence="2 3">HLT2-17</strain>
    </source>
</reference>
<proteinExistence type="predicted"/>
<gene>
    <name evidence="2" type="ORF">EUA98_09115</name>
</gene>
<dbReference type="EMBL" id="SDWW01000018">
    <property type="protein sequence ID" value="RYV51302.1"/>
    <property type="molecule type" value="Genomic_DNA"/>
</dbReference>
<dbReference type="CDD" id="cd04301">
    <property type="entry name" value="NAT_SF"/>
    <property type="match status" value="1"/>
</dbReference>
<keyword evidence="3" id="KW-1185">Reference proteome</keyword>
<evidence type="ECO:0000313" key="2">
    <source>
        <dbReference type="EMBL" id="RYV51302.1"/>
    </source>
</evidence>
<protein>
    <submittedName>
        <fullName evidence="2">N-acetyltransferase</fullName>
    </submittedName>
</protein>
<dbReference type="AlphaFoldDB" id="A0A4Q5MZL2"/>
<dbReference type="SUPFAM" id="SSF55729">
    <property type="entry name" value="Acyl-CoA N-acyltransferases (Nat)"/>
    <property type="match status" value="1"/>
</dbReference>
<organism evidence="2 3">
    <name type="scientific">Pengzhenrongella frigida</name>
    <dbReference type="NCBI Taxonomy" id="1259133"/>
    <lineage>
        <taxon>Bacteria</taxon>
        <taxon>Bacillati</taxon>
        <taxon>Actinomycetota</taxon>
        <taxon>Actinomycetes</taxon>
        <taxon>Micrococcales</taxon>
        <taxon>Pengzhenrongella</taxon>
    </lineage>
</organism>
<dbReference type="Gene3D" id="3.40.630.30">
    <property type="match status" value="1"/>
</dbReference>
<dbReference type="GO" id="GO:0016740">
    <property type="term" value="F:transferase activity"/>
    <property type="evidence" value="ECO:0007669"/>
    <property type="project" value="UniProtKB-KW"/>
</dbReference>
<evidence type="ECO:0000313" key="3">
    <source>
        <dbReference type="Proteomes" id="UP000293764"/>
    </source>
</evidence>
<accession>A0A4Q5MZL2</accession>
<feature type="domain" description="N-acetyltransferase" evidence="1">
    <location>
        <begin position="11"/>
        <end position="101"/>
    </location>
</feature>
<dbReference type="Pfam" id="PF14542">
    <property type="entry name" value="Acetyltransf_CG"/>
    <property type="match status" value="1"/>
</dbReference>
<dbReference type="InterPro" id="IPR045057">
    <property type="entry name" value="Gcn5-rel_NAT"/>
</dbReference>
<dbReference type="OrthoDB" id="5405911at2"/>
<dbReference type="PANTHER" id="PTHR31435:SF10">
    <property type="entry name" value="BSR4717 PROTEIN"/>
    <property type="match status" value="1"/>
</dbReference>
<dbReference type="InterPro" id="IPR016181">
    <property type="entry name" value="Acyl_CoA_acyltransferase"/>
</dbReference>
<comment type="caution">
    <text evidence="2">The sequence shown here is derived from an EMBL/GenBank/DDBJ whole genome shotgun (WGS) entry which is preliminary data.</text>
</comment>
<dbReference type="PROSITE" id="PS51729">
    <property type="entry name" value="GNAT_YJDJ"/>
    <property type="match status" value="1"/>
</dbReference>
<keyword evidence="2" id="KW-0808">Transferase</keyword>
<sequence>MDAASATITARDNAVAQRYELVDDGRVIGQTQYVAFDAESGPQRIFFHTSVDEEYGGRGLASMLAAFALQDTVSAGMKIVPVCSYIRGYIGRNPDLAGHTVEVEPAHLAAVPED</sequence>
<dbReference type="Proteomes" id="UP000293764">
    <property type="component" value="Unassembled WGS sequence"/>
</dbReference>
<dbReference type="RefSeq" id="WP_130102368.1">
    <property type="nucleotide sequence ID" value="NZ_SDWW01000018.1"/>
</dbReference>
<dbReference type="PANTHER" id="PTHR31435">
    <property type="entry name" value="PROTEIN NATD1"/>
    <property type="match status" value="1"/>
</dbReference>
<dbReference type="InterPro" id="IPR031165">
    <property type="entry name" value="GNAT_YJDJ"/>
</dbReference>
<name>A0A4Q5MZL2_9MICO</name>
<evidence type="ECO:0000259" key="1">
    <source>
        <dbReference type="PROSITE" id="PS51729"/>
    </source>
</evidence>